<keyword evidence="1" id="KW-0812">Transmembrane</keyword>
<evidence type="ECO:0000313" key="2">
    <source>
        <dbReference type="EMBL" id="GMA94666.1"/>
    </source>
</evidence>
<dbReference type="Proteomes" id="UP001157034">
    <property type="component" value="Unassembled WGS sequence"/>
</dbReference>
<feature type="transmembrane region" description="Helical" evidence="1">
    <location>
        <begin position="80"/>
        <end position="99"/>
    </location>
</feature>
<comment type="caution">
    <text evidence="2">The sequence shown here is derived from an EMBL/GenBank/DDBJ whole genome shotgun (WGS) entry which is preliminary data.</text>
</comment>
<name>A0ABQ6K4L7_9MICO</name>
<evidence type="ECO:0000256" key="1">
    <source>
        <dbReference type="SAM" id="Phobius"/>
    </source>
</evidence>
<protein>
    <recommendedName>
        <fullName evidence="4">DUF2157 domain-containing protein</fullName>
    </recommendedName>
</protein>
<dbReference type="EMBL" id="BSVB01000001">
    <property type="protein sequence ID" value="GMA94666.1"/>
    <property type="molecule type" value="Genomic_DNA"/>
</dbReference>
<keyword evidence="1" id="KW-0472">Membrane</keyword>
<gene>
    <name evidence="2" type="ORF">GCM10025881_14900</name>
</gene>
<reference evidence="3" key="1">
    <citation type="journal article" date="2019" name="Int. J. Syst. Evol. Microbiol.">
        <title>The Global Catalogue of Microorganisms (GCM) 10K type strain sequencing project: providing services to taxonomists for standard genome sequencing and annotation.</title>
        <authorList>
            <consortium name="The Broad Institute Genomics Platform"/>
            <consortium name="The Broad Institute Genome Sequencing Center for Infectious Disease"/>
            <person name="Wu L."/>
            <person name="Ma J."/>
        </authorList>
    </citation>
    <scope>NUCLEOTIDE SEQUENCE [LARGE SCALE GENOMIC DNA]</scope>
    <source>
        <strain evidence="3">NBRC 108894</strain>
    </source>
</reference>
<evidence type="ECO:0008006" key="4">
    <source>
        <dbReference type="Google" id="ProtNLM"/>
    </source>
</evidence>
<keyword evidence="1" id="KW-1133">Transmembrane helix</keyword>
<dbReference type="RefSeq" id="WP_284253564.1">
    <property type="nucleotide sequence ID" value="NZ_BSVB01000001.1"/>
</dbReference>
<keyword evidence="3" id="KW-1185">Reference proteome</keyword>
<evidence type="ECO:0000313" key="3">
    <source>
        <dbReference type="Proteomes" id="UP001157034"/>
    </source>
</evidence>
<sequence>MDLERVDFGPLTSSPSASLAAEVHARALAGDLGPETVDEVRSERTRAIVPIAVVGGTLAVILAITTIVEAAQEKGPEAVIGLEGIAVIALVCLAVYAFVRRVVQPRGWLRLVRFVAFADANGFIGRPVADPARTPDHWAGAPSGTVASSGS</sequence>
<accession>A0ABQ6K4L7</accession>
<feature type="transmembrane region" description="Helical" evidence="1">
    <location>
        <begin position="47"/>
        <end position="68"/>
    </location>
</feature>
<proteinExistence type="predicted"/>
<organism evidence="2 3">
    <name type="scientific">Pseudolysinimonas kribbensis</name>
    <dbReference type="NCBI Taxonomy" id="433641"/>
    <lineage>
        <taxon>Bacteria</taxon>
        <taxon>Bacillati</taxon>
        <taxon>Actinomycetota</taxon>
        <taxon>Actinomycetes</taxon>
        <taxon>Micrococcales</taxon>
        <taxon>Microbacteriaceae</taxon>
        <taxon>Pseudolysinimonas</taxon>
    </lineage>
</organism>